<evidence type="ECO:0000313" key="1">
    <source>
        <dbReference type="EMBL" id="TDA22479.1"/>
    </source>
</evidence>
<dbReference type="SUPFAM" id="SSF46689">
    <property type="entry name" value="Homeodomain-like"/>
    <property type="match status" value="1"/>
</dbReference>
<gene>
    <name evidence="1" type="ORF">E1963_06945</name>
</gene>
<name>A0A4R4FHV9_9FIRM</name>
<dbReference type="Proteomes" id="UP000295710">
    <property type="component" value="Unassembled WGS sequence"/>
</dbReference>
<dbReference type="RefSeq" id="WP_132276589.1">
    <property type="nucleotide sequence ID" value="NZ_JAOBST010000009.1"/>
</dbReference>
<protein>
    <submittedName>
        <fullName evidence="1">TetR/AcrR family transcriptional regulator</fullName>
    </submittedName>
</protein>
<comment type="caution">
    <text evidence="1">The sequence shown here is derived from an EMBL/GenBank/DDBJ whole genome shotgun (WGS) entry which is preliminary data.</text>
</comment>
<reference evidence="1 2" key="1">
    <citation type="journal article" date="2016" name="Nat. Microbiol.">
        <title>The Mouse Intestinal Bacterial Collection (miBC) provides host-specific insight into cultured diversity and functional potential of the gut microbiota.</title>
        <authorList>
            <person name="Lagkouvardos I."/>
            <person name="Pukall R."/>
            <person name="Abt B."/>
            <person name="Foesel B.U."/>
            <person name="Meier-Kolthoff J.P."/>
            <person name="Kumar N."/>
            <person name="Bresciani A."/>
            <person name="Martinez I."/>
            <person name="Just S."/>
            <person name="Ziegler C."/>
            <person name="Brugiroux S."/>
            <person name="Garzetti D."/>
            <person name="Wenning M."/>
            <person name="Bui T.P."/>
            <person name="Wang J."/>
            <person name="Hugenholtz F."/>
            <person name="Plugge C.M."/>
            <person name="Peterson D.A."/>
            <person name="Hornef M.W."/>
            <person name="Baines J.F."/>
            <person name="Smidt H."/>
            <person name="Walter J."/>
            <person name="Kristiansen K."/>
            <person name="Nielsen H.B."/>
            <person name="Haller D."/>
            <person name="Overmann J."/>
            <person name="Stecher B."/>
            <person name="Clavel T."/>
        </authorList>
    </citation>
    <scope>NUCLEOTIDE SEQUENCE [LARGE SCALE GENOMIC DNA]</scope>
    <source>
        <strain evidence="1 2">DSM 28560</strain>
    </source>
</reference>
<organism evidence="1 2">
    <name type="scientific">Extibacter muris</name>
    <dbReference type="NCBI Taxonomy" id="1796622"/>
    <lineage>
        <taxon>Bacteria</taxon>
        <taxon>Bacillati</taxon>
        <taxon>Bacillota</taxon>
        <taxon>Clostridia</taxon>
        <taxon>Lachnospirales</taxon>
        <taxon>Lachnospiraceae</taxon>
        <taxon>Extibacter</taxon>
    </lineage>
</organism>
<dbReference type="AlphaFoldDB" id="A0A4R4FHV9"/>
<accession>A0A4R4FHV9</accession>
<keyword evidence="2" id="KW-1185">Reference proteome</keyword>
<proteinExistence type="predicted"/>
<evidence type="ECO:0000313" key="2">
    <source>
        <dbReference type="Proteomes" id="UP000295710"/>
    </source>
</evidence>
<dbReference type="Gene3D" id="1.10.357.10">
    <property type="entry name" value="Tetracycline Repressor, domain 2"/>
    <property type="match status" value="1"/>
</dbReference>
<dbReference type="EMBL" id="SMMX01000004">
    <property type="protein sequence ID" value="TDA22479.1"/>
    <property type="molecule type" value="Genomic_DNA"/>
</dbReference>
<dbReference type="InterPro" id="IPR009057">
    <property type="entry name" value="Homeodomain-like_sf"/>
</dbReference>
<sequence>MPRQRLTKDMVVKAAFDLAREGGLENVTVKGISQKLDCSVQPVYCYCRNMSGLKQDVIDYTGSYLRSFITERLDVNDMFQSMGMAHAQFAKAEPHLYRLYFLRKRDDIHSFEDIYKKETNPQIAEFIARQLGISIEKARQLHLNMLIYNTGISFILTVLGSDTDIGHVQDLLTQAKDIFTHSIIADSKQEEPNENNRTF</sequence>